<keyword evidence="5" id="KW-0997">Cell inner membrane</keyword>
<reference evidence="13" key="1">
    <citation type="journal article" date="2021" name="Arch. Microbiol.">
        <title>Methyloradius palustris gen. nov., sp. nov., a methanol-oxidizing bacterium isolated from snow.</title>
        <authorList>
            <person name="Miyadera T."/>
            <person name="Kojima H."/>
            <person name="Fukui M."/>
        </authorList>
    </citation>
    <scope>NUCLEOTIDE SEQUENCE</scope>
    <source>
        <strain evidence="13">Zm11</strain>
    </source>
</reference>
<evidence type="ECO:0000256" key="6">
    <source>
        <dbReference type="ARBA" id="ARBA00022692"/>
    </source>
</evidence>
<dbReference type="PANTHER" id="PTHR33446:SF2">
    <property type="entry name" value="PROTEIN TONB"/>
    <property type="match status" value="1"/>
</dbReference>
<gene>
    <name evidence="13" type="ORF">ZMTM_18340</name>
</gene>
<keyword evidence="3" id="KW-0813">Transport</keyword>
<dbReference type="InterPro" id="IPR037682">
    <property type="entry name" value="TonB_C"/>
</dbReference>
<dbReference type="PROSITE" id="PS52015">
    <property type="entry name" value="TONB_CTD"/>
    <property type="match status" value="1"/>
</dbReference>
<comment type="subcellular location">
    <subcellularLocation>
        <location evidence="1">Cell inner membrane</location>
        <topology evidence="1">Single-pass membrane protein</topology>
        <orientation evidence="1">Periplasmic side</orientation>
    </subcellularLocation>
</comment>
<dbReference type="Gene3D" id="3.30.1150.10">
    <property type="match status" value="1"/>
</dbReference>
<keyword evidence="8 11" id="KW-1133">Transmembrane helix</keyword>
<dbReference type="KEGG" id="mpau:ZMTM_18340"/>
<dbReference type="NCBIfam" id="TIGR01352">
    <property type="entry name" value="tonB_Cterm"/>
    <property type="match status" value="1"/>
</dbReference>
<feature type="compositionally biased region" description="Basic and acidic residues" evidence="10">
    <location>
        <begin position="157"/>
        <end position="173"/>
    </location>
</feature>
<keyword evidence="9 11" id="KW-0472">Membrane</keyword>
<evidence type="ECO:0000256" key="4">
    <source>
        <dbReference type="ARBA" id="ARBA00022475"/>
    </source>
</evidence>
<evidence type="ECO:0000256" key="8">
    <source>
        <dbReference type="ARBA" id="ARBA00022989"/>
    </source>
</evidence>
<dbReference type="PANTHER" id="PTHR33446">
    <property type="entry name" value="PROTEIN TONB-RELATED"/>
    <property type="match status" value="1"/>
</dbReference>
<dbReference type="SUPFAM" id="SSF74653">
    <property type="entry name" value="TolA/TonB C-terminal domain"/>
    <property type="match status" value="1"/>
</dbReference>
<evidence type="ECO:0000313" key="13">
    <source>
        <dbReference type="EMBL" id="BCM25575.1"/>
    </source>
</evidence>
<dbReference type="GO" id="GO:0015031">
    <property type="term" value="P:protein transport"/>
    <property type="evidence" value="ECO:0007669"/>
    <property type="project" value="UniProtKB-KW"/>
</dbReference>
<dbReference type="GO" id="GO:0031992">
    <property type="term" value="F:energy transducer activity"/>
    <property type="evidence" value="ECO:0007669"/>
    <property type="project" value="TreeGrafter"/>
</dbReference>
<dbReference type="AlphaFoldDB" id="A0A8D5G4G3"/>
<evidence type="ECO:0000259" key="12">
    <source>
        <dbReference type="PROSITE" id="PS52015"/>
    </source>
</evidence>
<sequence length="265" mass="29306">MMNIMLGQPQLHLMPKLVSELPTFDIKALKPSAILSESQPQKFSWSSLVLVAVLHVSILMFVIHAQQKDKIDMPAAAPMMVSLLDAPQLQNEQPAQTPKVEIVKQKPVVEKRVIVPHTNVPSSVPLAQENINPIKQEIPVTESKPSTPQDQQVAESKSSESTEKSPQKEEVVEPPKFGVAYLNNPAPSYPPVSHRLSEQGQVMLRVLVSATGEATSVELEKSSQYERLDQAAITAVKKWRFVPAKKNNQALSAYVLVPVRFSIDK</sequence>
<evidence type="ECO:0000256" key="1">
    <source>
        <dbReference type="ARBA" id="ARBA00004383"/>
    </source>
</evidence>
<evidence type="ECO:0000256" key="2">
    <source>
        <dbReference type="ARBA" id="ARBA00006555"/>
    </source>
</evidence>
<accession>A0A8D5G4G3</accession>
<dbReference type="EMBL" id="AP024110">
    <property type="protein sequence ID" value="BCM25575.1"/>
    <property type="molecule type" value="Genomic_DNA"/>
</dbReference>
<comment type="similarity">
    <text evidence="2">Belongs to the TonB family.</text>
</comment>
<evidence type="ECO:0000256" key="5">
    <source>
        <dbReference type="ARBA" id="ARBA00022519"/>
    </source>
</evidence>
<evidence type="ECO:0000256" key="10">
    <source>
        <dbReference type="SAM" id="MobiDB-lite"/>
    </source>
</evidence>
<keyword evidence="7" id="KW-0653">Protein transport</keyword>
<protein>
    <recommendedName>
        <fullName evidence="12">TonB C-terminal domain-containing protein</fullName>
    </recommendedName>
</protein>
<evidence type="ECO:0000256" key="3">
    <source>
        <dbReference type="ARBA" id="ARBA00022448"/>
    </source>
</evidence>
<dbReference type="GO" id="GO:0098797">
    <property type="term" value="C:plasma membrane protein complex"/>
    <property type="evidence" value="ECO:0007669"/>
    <property type="project" value="TreeGrafter"/>
</dbReference>
<feature type="compositionally biased region" description="Polar residues" evidence="10">
    <location>
        <begin position="143"/>
        <end position="154"/>
    </location>
</feature>
<keyword evidence="4" id="KW-1003">Cell membrane</keyword>
<dbReference type="InterPro" id="IPR006260">
    <property type="entry name" value="TonB/TolA_C"/>
</dbReference>
<dbReference type="Proteomes" id="UP000826722">
    <property type="component" value="Chromosome"/>
</dbReference>
<keyword evidence="14" id="KW-1185">Reference proteome</keyword>
<organism evidence="13 14">
    <name type="scientific">Methyloradius palustris</name>
    <dbReference type="NCBI Taxonomy" id="2778876"/>
    <lineage>
        <taxon>Bacteria</taxon>
        <taxon>Pseudomonadati</taxon>
        <taxon>Pseudomonadota</taxon>
        <taxon>Betaproteobacteria</taxon>
        <taxon>Nitrosomonadales</taxon>
        <taxon>Methylophilaceae</taxon>
        <taxon>Methyloradius</taxon>
    </lineage>
</organism>
<dbReference type="InterPro" id="IPR051045">
    <property type="entry name" value="TonB-dependent_transducer"/>
</dbReference>
<evidence type="ECO:0000256" key="11">
    <source>
        <dbReference type="SAM" id="Phobius"/>
    </source>
</evidence>
<dbReference type="GO" id="GO:0055085">
    <property type="term" value="P:transmembrane transport"/>
    <property type="evidence" value="ECO:0007669"/>
    <property type="project" value="InterPro"/>
</dbReference>
<dbReference type="Pfam" id="PF03544">
    <property type="entry name" value="TonB_C"/>
    <property type="match status" value="1"/>
</dbReference>
<feature type="region of interest" description="Disordered" evidence="10">
    <location>
        <begin position="138"/>
        <end position="176"/>
    </location>
</feature>
<keyword evidence="6 11" id="KW-0812">Transmembrane</keyword>
<feature type="transmembrane region" description="Helical" evidence="11">
    <location>
        <begin position="43"/>
        <end position="63"/>
    </location>
</feature>
<proteinExistence type="inferred from homology"/>
<name>A0A8D5G4G3_9PROT</name>
<evidence type="ECO:0000256" key="9">
    <source>
        <dbReference type="ARBA" id="ARBA00023136"/>
    </source>
</evidence>
<evidence type="ECO:0000256" key="7">
    <source>
        <dbReference type="ARBA" id="ARBA00022927"/>
    </source>
</evidence>
<feature type="domain" description="TonB C-terminal" evidence="12">
    <location>
        <begin position="174"/>
        <end position="265"/>
    </location>
</feature>
<evidence type="ECO:0000313" key="14">
    <source>
        <dbReference type="Proteomes" id="UP000826722"/>
    </source>
</evidence>